<dbReference type="FunFam" id="3.40.50.2000:FF:000003">
    <property type="entry name" value="Alpha-1,4 glucan phosphorylase"/>
    <property type="match status" value="1"/>
</dbReference>
<dbReference type="PANTHER" id="PTHR11468:SF3">
    <property type="entry name" value="GLYCOGEN PHOSPHORYLASE, LIVER FORM"/>
    <property type="match status" value="1"/>
</dbReference>
<reference evidence="12 13" key="1">
    <citation type="submission" date="2016-12" db="EMBL/GenBank/DDBJ databases">
        <authorList>
            <person name="Song W.-J."/>
            <person name="Kurnit D.M."/>
        </authorList>
    </citation>
    <scope>NUCLEOTIDE SEQUENCE [LARGE SCALE GENOMIC DNA]</scope>
    <source>
        <strain evidence="12 13">DSM 18488</strain>
    </source>
</reference>
<evidence type="ECO:0000256" key="5">
    <source>
        <dbReference type="ARBA" id="ARBA00022676"/>
    </source>
</evidence>
<evidence type="ECO:0000313" key="13">
    <source>
        <dbReference type="Proteomes" id="UP000184603"/>
    </source>
</evidence>
<dbReference type="InterPro" id="IPR035090">
    <property type="entry name" value="Pyridoxal_P_attach_site"/>
</dbReference>
<dbReference type="InterPro" id="IPR011833">
    <property type="entry name" value="Glycg_phsphrylas"/>
</dbReference>
<dbReference type="PIRSF" id="PIRSF000460">
    <property type="entry name" value="Pprylas_GlgP"/>
    <property type="match status" value="1"/>
</dbReference>
<keyword evidence="5 11" id="KW-0328">Glycosyltransferase</keyword>
<dbReference type="EC" id="2.4.1.1" evidence="11"/>
<evidence type="ECO:0000256" key="2">
    <source>
        <dbReference type="ARBA" id="ARBA00001933"/>
    </source>
</evidence>
<dbReference type="NCBIfam" id="TIGR02093">
    <property type="entry name" value="P_ylase"/>
    <property type="match status" value="1"/>
</dbReference>
<dbReference type="OrthoDB" id="7229284at2"/>
<evidence type="ECO:0000256" key="8">
    <source>
        <dbReference type="ARBA" id="ARBA00023277"/>
    </source>
</evidence>
<name>A0A1M7YCT2_9BACT</name>
<keyword evidence="13" id="KW-1185">Reference proteome</keyword>
<dbReference type="PANTHER" id="PTHR11468">
    <property type="entry name" value="GLYCOGEN PHOSPHORYLASE"/>
    <property type="match status" value="1"/>
</dbReference>
<evidence type="ECO:0000256" key="10">
    <source>
        <dbReference type="PIRSR" id="PIRSR000460-1"/>
    </source>
</evidence>
<dbReference type="EMBL" id="FRFE01000019">
    <property type="protein sequence ID" value="SHO50444.1"/>
    <property type="molecule type" value="Genomic_DNA"/>
</dbReference>
<gene>
    <name evidence="12" type="ORF">SAMN02745220_03450</name>
</gene>
<comment type="catalytic activity">
    <reaction evidence="1 11">
        <text>[(1-&gt;4)-alpha-D-glucosyl](n) + phosphate = [(1-&gt;4)-alpha-D-glucosyl](n-1) + alpha-D-glucose 1-phosphate</text>
        <dbReference type="Rhea" id="RHEA:41732"/>
        <dbReference type="Rhea" id="RHEA-COMP:9584"/>
        <dbReference type="Rhea" id="RHEA-COMP:9586"/>
        <dbReference type="ChEBI" id="CHEBI:15444"/>
        <dbReference type="ChEBI" id="CHEBI:43474"/>
        <dbReference type="ChEBI" id="CHEBI:58601"/>
        <dbReference type="EC" id="2.4.1.1"/>
    </reaction>
</comment>
<dbReference type="Proteomes" id="UP000184603">
    <property type="component" value="Unassembled WGS sequence"/>
</dbReference>
<evidence type="ECO:0000256" key="7">
    <source>
        <dbReference type="ARBA" id="ARBA00022898"/>
    </source>
</evidence>
<protein>
    <recommendedName>
        <fullName evidence="11">Alpha-1,4 glucan phosphorylase</fullName>
        <ecNumber evidence="11">2.4.1.1</ecNumber>
    </recommendedName>
</protein>
<comment type="function">
    <text evidence="11">Allosteric enzyme that catalyzes the rate-limiting step in glycogen catabolism, the phosphorolytic cleavage of glycogen to produce glucose-1-phosphate, and plays a central role in maintaining cellular and organismal glucose homeostasis.</text>
</comment>
<keyword evidence="8 11" id="KW-0119">Carbohydrate metabolism</keyword>
<comment type="similarity">
    <text evidence="3 11">Belongs to the glycogen phosphorylase family.</text>
</comment>
<dbReference type="PROSITE" id="PS00102">
    <property type="entry name" value="PHOSPHORYLASE"/>
    <property type="match status" value="1"/>
</dbReference>
<evidence type="ECO:0000256" key="3">
    <source>
        <dbReference type="ARBA" id="ARBA00006047"/>
    </source>
</evidence>
<keyword evidence="4" id="KW-0021">Allosteric enzyme</keyword>
<dbReference type="Gene3D" id="3.40.50.2000">
    <property type="entry name" value="Glycogen Phosphorylase B"/>
    <property type="match status" value="2"/>
</dbReference>
<evidence type="ECO:0000256" key="11">
    <source>
        <dbReference type="RuleBase" id="RU000587"/>
    </source>
</evidence>
<comment type="cofactor">
    <cofactor evidence="2 11">
        <name>pyridoxal 5'-phosphate</name>
        <dbReference type="ChEBI" id="CHEBI:597326"/>
    </cofactor>
</comment>
<evidence type="ECO:0000256" key="1">
    <source>
        <dbReference type="ARBA" id="ARBA00001275"/>
    </source>
</evidence>
<evidence type="ECO:0000256" key="9">
    <source>
        <dbReference type="ARBA" id="ARBA00025174"/>
    </source>
</evidence>
<dbReference type="RefSeq" id="WP_073614914.1">
    <property type="nucleotide sequence ID" value="NZ_FRFE01000019.1"/>
</dbReference>
<dbReference type="STRING" id="1121416.SAMN02745220_03450"/>
<evidence type="ECO:0000256" key="4">
    <source>
        <dbReference type="ARBA" id="ARBA00022533"/>
    </source>
</evidence>
<keyword evidence="7 10" id="KW-0663">Pyridoxal phosphate</keyword>
<dbReference type="GO" id="GO:0005737">
    <property type="term" value="C:cytoplasm"/>
    <property type="evidence" value="ECO:0007669"/>
    <property type="project" value="TreeGrafter"/>
</dbReference>
<accession>A0A1M7YCT2</accession>
<organism evidence="12 13">
    <name type="scientific">Desulfopila aestuarii DSM 18488</name>
    <dbReference type="NCBI Taxonomy" id="1121416"/>
    <lineage>
        <taxon>Bacteria</taxon>
        <taxon>Pseudomonadati</taxon>
        <taxon>Thermodesulfobacteriota</taxon>
        <taxon>Desulfobulbia</taxon>
        <taxon>Desulfobulbales</taxon>
        <taxon>Desulfocapsaceae</taxon>
        <taxon>Desulfopila</taxon>
    </lineage>
</organism>
<evidence type="ECO:0000256" key="6">
    <source>
        <dbReference type="ARBA" id="ARBA00022679"/>
    </source>
</evidence>
<dbReference type="AlphaFoldDB" id="A0A1M7YCT2"/>
<dbReference type="GO" id="GO:0005980">
    <property type="term" value="P:glycogen catabolic process"/>
    <property type="evidence" value="ECO:0007669"/>
    <property type="project" value="UniProtKB-ARBA"/>
</dbReference>
<feature type="modified residue" description="N6-(pyridoxal phosphate)lysine" evidence="10">
    <location>
        <position position="671"/>
    </location>
</feature>
<dbReference type="InterPro" id="IPR000811">
    <property type="entry name" value="Glyco_trans_35"/>
</dbReference>
<dbReference type="Pfam" id="PF00343">
    <property type="entry name" value="Phosphorylase"/>
    <property type="match status" value="1"/>
</dbReference>
<comment type="function">
    <text evidence="9">Phosphorylase is an important allosteric enzyme in carbohydrate metabolism. Enzymes from different sources differ in their regulatory mechanisms and in their natural substrates. However, all known phosphorylases share catalytic and structural properties.</text>
</comment>
<dbReference type="CDD" id="cd04300">
    <property type="entry name" value="GT35_Glycogen_Phosphorylase"/>
    <property type="match status" value="1"/>
</dbReference>
<dbReference type="SUPFAM" id="SSF53756">
    <property type="entry name" value="UDP-Glycosyltransferase/glycogen phosphorylase"/>
    <property type="match status" value="1"/>
</dbReference>
<sequence length="824" mass="93605">MTHISHYPPVCNALEADNGALRDAILYHLQYSCGSTKKEATQGELARAVMLAVRDLLTERMLATEKRYQQHNAKRLYYLSMEFHLGRTLGNVLANLGLTTLLARTMEELGVDLEEIREQESDGALGTGGLARLAACFLDSLATLDMPGFGYGLKYQFGLFRQELVQGYQKELPGRWDTEHNPWLISRPDEVFAIPMYGRVEPSRGRNNRYAPVWQDQKFVLGIPHDMPIAGAGGKTVNTLRLFSARSADAFDIQIFTANDYFQAIRHQLFSESVSKMLYPSDVDDQSLEMRLKQEYFLVACTIQDIMKKYLKTGGEISNFAQNTAIQLNDTNPALAIAELMRCLVDEHQLDWDNSWDITRATCAYTSHTLVPEAYEKWPVQLFEKVLPRHLQIIYEINHRFLHEVRLRYPDDENAPTRMSLIEETGGRQLNMAHLAIIGSHSVNGVAGLHSQLLRDNVFPDFADMFPERFSNKTNGVTQRRWLYKANPPLANLITSAIGNEWIIRAETLSRLDEFAADSQFQKQFAETRNHNKRSLADHIMRVTGLVINPDSLFDVQIKRVHEYKRQLLHLLYIIHCYRAIIEDGEPPQVPRTHIFAGKAAPGDPAAKLIIKLINNIGQVINRDTRTRDMLKVVMLPDFGVSLAEKIIPAADLSEQISMAGTEASGTGNMKLAMNGALTIGTRDGSNIEIMEEVGADNFFTFGLDADTIEELRTENSYNAWDYYADNPLIRRAVDCLDSDMFCQEEPGLFRDIFASLMYEGDYFFHLADLESYIDTQQQVNELYTHPASWRKKAILNIARSGKFSSDRTVMEYAETIWQLKPVV</sequence>
<evidence type="ECO:0000313" key="12">
    <source>
        <dbReference type="EMBL" id="SHO50444.1"/>
    </source>
</evidence>
<dbReference type="GO" id="GO:0008184">
    <property type="term" value="F:glycogen phosphorylase activity"/>
    <property type="evidence" value="ECO:0007669"/>
    <property type="project" value="InterPro"/>
</dbReference>
<dbReference type="FunFam" id="3.40.50.2000:FF:000807">
    <property type="entry name" value="Alpha-glucan phosphorylase 2, cytosolic"/>
    <property type="match status" value="1"/>
</dbReference>
<proteinExistence type="inferred from homology"/>
<keyword evidence="6 11" id="KW-0808">Transferase</keyword>
<dbReference type="GO" id="GO:0030170">
    <property type="term" value="F:pyridoxal phosphate binding"/>
    <property type="evidence" value="ECO:0007669"/>
    <property type="project" value="InterPro"/>
</dbReference>